<feature type="transmembrane region" description="Helical" evidence="1">
    <location>
        <begin position="238"/>
        <end position="263"/>
    </location>
</feature>
<sequence>MNYVQGILTLNQRDVMKTDKNQIFLFLSTVCFILLIRNALLLKFIEPVGYIADIYSAFPFNFYLGFIFCYFASSLLILYGKKIIGASILCLNHLEILLIPYMLGYYSMGRADDMSYIGEYLQIANSGHFASWDIYPASHIIGACISIISDLEANLTSFIIPILFSFIFIMSTYLFSREMLPYPCTKSVIIVSSFVLYLGIYNFLNVPHALFFAFVPLYLFVMYSYFNDKKHNISFSVIFVLITLILSYTHPFIVFLLIVIFLFHLIPNILPFTQLETLKMPSVNLMGFLILAVSFFSWLIYNEKLMGDLKICYISYINKITEPVFFETTSKLAKANMGFLEYLQLFSIYYGRYVFPTFFIVTLIIYTYFNRKKIKDNIFINYPYLMTLYAILLFIQFILLINPLISHQPDRIMSLNFVLYAQVPLFALAICVPFLKKSKSIYNISLVCLILVSIWTFSFFGCLDSPRVFRTNVALTYNEIEGMEWFYGLKNDDAIVCVPLSQINRFHDIFGEKGTKKDSLNYFSDHFGYSNNSSNIKEINFKLDTNFYIVLLTIDELLYQEVSSYAKVGRYYKSDFIRLRNDVSINKIYDSTNIEIFSSRPS</sequence>
<evidence type="ECO:0000313" key="3">
    <source>
        <dbReference type="Proteomes" id="UP000034657"/>
    </source>
</evidence>
<proteinExistence type="predicted"/>
<feature type="transmembrane region" description="Helical" evidence="1">
    <location>
        <begin position="210"/>
        <end position="226"/>
    </location>
</feature>
<feature type="transmembrane region" description="Helical" evidence="1">
    <location>
        <begin position="23"/>
        <end position="40"/>
    </location>
</feature>
<gene>
    <name evidence="2" type="ORF">DU69_08350</name>
</gene>
<feature type="transmembrane region" description="Helical" evidence="1">
    <location>
        <begin position="60"/>
        <end position="79"/>
    </location>
</feature>
<accession>A0A0F8L1M9</accession>
<feature type="transmembrane region" description="Helical" evidence="1">
    <location>
        <begin position="187"/>
        <end position="204"/>
    </location>
</feature>
<feature type="transmembrane region" description="Helical" evidence="1">
    <location>
        <begin position="381"/>
        <end position="405"/>
    </location>
</feature>
<dbReference type="EMBL" id="JJPT01000032">
    <property type="protein sequence ID" value="KKG94033.1"/>
    <property type="molecule type" value="Genomic_DNA"/>
</dbReference>
<comment type="caution">
    <text evidence="2">The sequence shown here is derived from an EMBL/GenBank/DDBJ whole genome shotgun (WGS) entry which is preliminary data.</text>
</comment>
<protein>
    <recommendedName>
        <fullName evidence="4">Glycosyltransferase RgtA/B/C/D-like domain-containing protein</fullName>
    </recommendedName>
</protein>
<dbReference type="PATRIC" id="fig|2209.75.peg.1878"/>
<feature type="transmembrane region" description="Helical" evidence="1">
    <location>
        <begin position="283"/>
        <end position="301"/>
    </location>
</feature>
<keyword evidence="1" id="KW-0812">Transmembrane</keyword>
<evidence type="ECO:0008006" key="4">
    <source>
        <dbReference type="Google" id="ProtNLM"/>
    </source>
</evidence>
<feature type="transmembrane region" description="Helical" evidence="1">
    <location>
        <begin position="417"/>
        <end position="435"/>
    </location>
</feature>
<reference evidence="2 3" key="1">
    <citation type="journal article" date="2015" name="ISME J.">
        <title>Genomic and phenotypic differentiation among Methanosarcina mazei populations from Columbia River sediment.</title>
        <authorList>
            <person name="Youngblut N.D."/>
            <person name="Wirth J.S."/>
            <person name="Henriksen J.R."/>
            <person name="Smith M."/>
            <person name="Simon H."/>
            <person name="Metcalf W.W."/>
            <person name="Whitaker R.J."/>
        </authorList>
    </citation>
    <scope>NUCLEOTIDE SEQUENCE [LARGE SCALE GENOMIC DNA]</scope>
    <source>
        <strain evidence="2 3">3.H.M.1A.1</strain>
    </source>
</reference>
<keyword evidence="1" id="KW-0472">Membrane</keyword>
<evidence type="ECO:0000256" key="1">
    <source>
        <dbReference type="SAM" id="Phobius"/>
    </source>
</evidence>
<feature type="transmembrane region" description="Helical" evidence="1">
    <location>
        <begin position="86"/>
        <end position="106"/>
    </location>
</feature>
<keyword evidence="1" id="KW-1133">Transmembrane helix</keyword>
<name>A0A0F8L1M9_METMZ</name>
<feature type="transmembrane region" description="Helical" evidence="1">
    <location>
        <begin position="350"/>
        <end position="369"/>
    </location>
</feature>
<organism evidence="2 3">
    <name type="scientific">Methanosarcina mazei</name>
    <name type="common">Methanosarcina frisia</name>
    <dbReference type="NCBI Taxonomy" id="2209"/>
    <lineage>
        <taxon>Archaea</taxon>
        <taxon>Methanobacteriati</taxon>
        <taxon>Methanobacteriota</taxon>
        <taxon>Stenosarchaea group</taxon>
        <taxon>Methanomicrobia</taxon>
        <taxon>Methanosarcinales</taxon>
        <taxon>Methanosarcinaceae</taxon>
        <taxon>Methanosarcina</taxon>
    </lineage>
</organism>
<dbReference type="Proteomes" id="UP000034657">
    <property type="component" value="Unassembled WGS sequence"/>
</dbReference>
<feature type="transmembrane region" description="Helical" evidence="1">
    <location>
        <begin position="441"/>
        <end position="463"/>
    </location>
</feature>
<dbReference type="AlphaFoldDB" id="A0A0F8L1M9"/>
<feature type="transmembrane region" description="Helical" evidence="1">
    <location>
        <begin position="158"/>
        <end position="175"/>
    </location>
</feature>
<evidence type="ECO:0000313" key="2">
    <source>
        <dbReference type="EMBL" id="KKG94033.1"/>
    </source>
</evidence>